<feature type="non-terminal residue" evidence="1">
    <location>
        <position position="1"/>
    </location>
</feature>
<dbReference type="EMBL" id="JBHTIR010002704">
    <property type="protein sequence ID" value="MFD0854117.1"/>
    <property type="molecule type" value="Genomic_DNA"/>
</dbReference>
<protein>
    <recommendedName>
        <fullName evidence="3">Acyl-CoA desaturase</fullName>
    </recommendedName>
</protein>
<accession>A0ABW3CKM2</accession>
<name>A0ABW3CKM2_9ACTN</name>
<organism evidence="1 2">
    <name type="scientific">Actinomadura adrarensis</name>
    <dbReference type="NCBI Taxonomy" id="1819600"/>
    <lineage>
        <taxon>Bacteria</taxon>
        <taxon>Bacillati</taxon>
        <taxon>Actinomycetota</taxon>
        <taxon>Actinomycetes</taxon>
        <taxon>Streptosporangiales</taxon>
        <taxon>Thermomonosporaceae</taxon>
        <taxon>Actinomadura</taxon>
    </lineage>
</organism>
<reference evidence="2" key="1">
    <citation type="journal article" date="2019" name="Int. J. Syst. Evol. Microbiol.">
        <title>The Global Catalogue of Microorganisms (GCM) 10K type strain sequencing project: providing services to taxonomists for standard genome sequencing and annotation.</title>
        <authorList>
            <consortium name="The Broad Institute Genomics Platform"/>
            <consortium name="The Broad Institute Genome Sequencing Center for Infectious Disease"/>
            <person name="Wu L."/>
            <person name="Ma J."/>
        </authorList>
    </citation>
    <scope>NUCLEOTIDE SEQUENCE [LARGE SCALE GENOMIC DNA]</scope>
    <source>
        <strain evidence="2">JCM 31696</strain>
    </source>
</reference>
<comment type="caution">
    <text evidence="1">The sequence shown here is derived from an EMBL/GenBank/DDBJ whole genome shotgun (WGS) entry which is preliminary data.</text>
</comment>
<evidence type="ECO:0000313" key="2">
    <source>
        <dbReference type="Proteomes" id="UP001597083"/>
    </source>
</evidence>
<proteinExistence type="predicted"/>
<keyword evidence="2" id="KW-1185">Reference proteome</keyword>
<sequence length="113" mass="12661">FCGAPVPPKGLTWRAAGVAWVRWAAMTLCCHLPARLMVIVGDLPNHDYHHRHPATPHWTIAAYARQWDIDGGDHGPPYTEVWGMWTAVERMFETMSEMPARTSEEPADARLAG</sequence>
<dbReference type="Proteomes" id="UP001597083">
    <property type="component" value="Unassembled WGS sequence"/>
</dbReference>
<evidence type="ECO:0008006" key="3">
    <source>
        <dbReference type="Google" id="ProtNLM"/>
    </source>
</evidence>
<gene>
    <name evidence="1" type="ORF">ACFQ07_17910</name>
</gene>
<evidence type="ECO:0000313" key="1">
    <source>
        <dbReference type="EMBL" id="MFD0854117.1"/>
    </source>
</evidence>